<evidence type="ECO:0000313" key="4">
    <source>
        <dbReference type="Proteomes" id="UP000794436"/>
    </source>
</evidence>
<dbReference type="Pfam" id="PF00106">
    <property type="entry name" value="adh_short"/>
    <property type="match status" value="1"/>
</dbReference>
<dbReference type="PANTHER" id="PTHR43157">
    <property type="entry name" value="PHOSPHATIDYLINOSITOL-GLYCAN BIOSYNTHESIS CLASS F PROTEIN-RELATED"/>
    <property type="match status" value="1"/>
</dbReference>
<proteinExistence type="inferred from homology"/>
<dbReference type="PRINTS" id="PR00081">
    <property type="entry name" value="GDHRDH"/>
</dbReference>
<dbReference type="GO" id="GO:0016491">
    <property type="term" value="F:oxidoreductase activity"/>
    <property type="evidence" value="ECO:0007669"/>
    <property type="project" value="UniProtKB-KW"/>
</dbReference>
<name>A0A8K1FNL2_PYTOL</name>
<accession>A0A8K1FNL2</accession>
<dbReference type="Gene3D" id="3.40.50.720">
    <property type="entry name" value="NAD(P)-binding Rossmann-like Domain"/>
    <property type="match status" value="1"/>
</dbReference>
<gene>
    <name evidence="3" type="ORF">Poli38472_003752</name>
</gene>
<evidence type="ECO:0000256" key="1">
    <source>
        <dbReference type="ARBA" id="ARBA00023002"/>
    </source>
</evidence>
<dbReference type="InterPro" id="IPR002347">
    <property type="entry name" value="SDR_fam"/>
</dbReference>
<evidence type="ECO:0000256" key="2">
    <source>
        <dbReference type="RuleBase" id="RU000363"/>
    </source>
</evidence>
<keyword evidence="1" id="KW-0560">Oxidoreductase</keyword>
<dbReference type="Proteomes" id="UP000794436">
    <property type="component" value="Unassembled WGS sequence"/>
</dbReference>
<sequence>MPPSSMQWDLSLMPDISGKIAIVTGANANLGYETALGLALGGAHVILACRSEERGRAAEAKLTSTLAETPEGKPRGSVEFMLLDVGDLKSIAAFVDAFLAKFDRLDLLVNNAGMKAINHSTTVDGFETQFGVNHLGHFALTGRLFERLKQNADRARIVNVSSISHHYVALDFDNLNAAPPVYEAMDSYRKSKLATMLFSYELDRRLKRAGIENVISVPCHPGVTESNLLPNLEKTYNWAIMRGIVRLIHKIPFAQSNAMGALCILNAAVDPNVVGGEFIGPHGLAEFYGYPRVVPASKQSHDEAAAVRLWSESEKLTGVTFNVEK</sequence>
<comment type="caution">
    <text evidence="3">The sequence shown here is derived from an EMBL/GenBank/DDBJ whole genome shotgun (WGS) entry which is preliminary data.</text>
</comment>
<dbReference type="PANTHER" id="PTHR43157:SF31">
    <property type="entry name" value="PHOSPHATIDYLINOSITOL-GLYCAN BIOSYNTHESIS CLASS F PROTEIN"/>
    <property type="match status" value="1"/>
</dbReference>
<keyword evidence="4" id="KW-1185">Reference proteome</keyword>
<reference evidence="3" key="1">
    <citation type="submission" date="2019-03" db="EMBL/GenBank/DDBJ databases">
        <title>Long read genome sequence of the mycoparasitic Pythium oligandrum ATCC 38472 isolated from sugarbeet rhizosphere.</title>
        <authorList>
            <person name="Gaulin E."/>
        </authorList>
    </citation>
    <scope>NUCLEOTIDE SEQUENCE</scope>
    <source>
        <strain evidence="3">ATCC 38472_TT</strain>
    </source>
</reference>
<dbReference type="SUPFAM" id="SSF51735">
    <property type="entry name" value="NAD(P)-binding Rossmann-fold domains"/>
    <property type="match status" value="1"/>
</dbReference>
<dbReference type="PRINTS" id="PR00080">
    <property type="entry name" value="SDRFAMILY"/>
</dbReference>
<evidence type="ECO:0000313" key="3">
    <source>
        <dbReference type="EMBL" id="TMW65987.1"/>
    </source>
</evidence>
<comment type="similarity">
    <text evidence="2">Belongs to the short-chain dehydrogenases/reductases (SDR) family.</text>
</comment>
<dbReference type="OrthoDB" id="191139at2759"/>
<dbReference type="AlphaFoldDB" id="A0A8K1FNL2"/>
<organism evidence="3 4">
    <name type="scientific">Pythium oligandrum</name>
    <name type="common">Mycoparasitic fungus</name>
    <dbReference type="NCBI Taxonomy" id="41045"/>
    <lineage>
        <taxon>Eukaryota</taxon>
        <taxon>Sar</taxon>
        <taxon>Stramenopiles</taxon>
        <taxon>Oomycota</taxon>
        <taxon>Peronosporomycetes</taxon>
        <taxon>Pythiales</taxon>
        <taxon>Pythiaceae</taxon>
        <taxon>Pythium</taxon>
    </lineage>
</organism>
<dbReference type="NCBIfam" id="NF004846">
    <property type="entry name" value="PRK06197.1"/>
    <property type="match status" value="1"/>
</dbReference>
<dbReference type="EMBL" id="SPLM01000036">
    <property type="protein sequence ID" value="TMW65987.1"/>
    <property type="molecule type" value="Genomic_DNA"/>
</dbReference>
<protein>
    <submittedName>
        <fullName evidence="3">Uncharacterized protein</fullName>
    </submittedName>
</protein>
<dbReference type="InterPro" id="IPR036291">
    <property type="entry name" value="NAD(P)-bd_dom_sf"/>
</dbReference>